<accession>A0AAD5KLF9</accession>
<reference evidence="5" key="1">
    <citation type="journal article" date="2022" name="IScience">
        <title>Evolution of zygomycete secretomes and the origins of terrestrial fungal ecologies.</title>
        <authorList>
            <person name="Chang Y."/>
            <person name="Wang Y."/>
            <person name="Mondo S."/>
            <person name="Ahrendt S."/>
            <person name="Andreopoulos W."/>
            <person name="Barry K."/>
            <person name="Beard J."/>
            <person name="Benny G.L."/>
            <person name="Blankenship S."/>
            <person name="Bonito G."/>
            <person name="Cuomo C."/>
            <person name="Desiro A."/>
            <person name="Gervers K.A."/>
            <person name="Hundley H."/>
            <person name="Kuo A."/>
            <person name="LaButti K."/>
            <person name="Lang B.F."/>
            <person name="Lipzen A."/>
            <person name="O'Donnell K."/>
            <person name="Pangilinan J."/>
            <person name="Reynolds N."/>
            <person name="Sandor L."/>
            <person name="Smith M.E."/>
            <person name="Tsang A."/>
            <person name="Grigoriev I.V."/>
            <person name="Stajich J.E."/>
            <person name="Spatafora J.W."/>
        </authorList>
    </citation>
    <scope>NUCLEOTIDE SEQUENCE</scope>
    <source>
        <strain evidence="5">RSA 2281</strain>
    </source>
</reference>
<dbReference type="PANTHER" id="PTHR11527">
    <property type="entry name" value="HEAT-SHOCK PROTEIN 20 FAMILY MEMBER"/>
    <property type="match status" value="1"/>
</dbReference>
<evidence type="ECO:0000313" key="5">
    <source>
        <dbReference type="EMBL" id="KAI9274648.1"/>
    </source>
</evidence>
<reference evidence="5" key="2">
    <citation type="submission" date="2023-02" db="EMBL/GenBank/DDBJ databases">
        <authorList>
            <consortium name="DOE Joint Genome Institute"/>
            <person name="Mondo S.J."/>
            <person name="Chang Y."/>
            <person name="Wang Y."/>
            <person name="Ahrendt S."/>
            <person name="Andreopoulos W."/>
            <person name="Barry K."/>
            <person name="Beard J."/>
            <person name="Benny G.L."/>
            <person name="Blankenship S."/>
            <person name="Bonito G."/>
            <person name="Cuomo C."/>
            <person name="Desiro A."/>
            <person name="Gervers K.A."/>
            <person name="Hundley H."/>
            <person name="Kuo A."/>
            <person name="LaButti K."/>
            <person name="Lang B.F."/>
            <person name="Lipzen A."/>
            <person name="O'Donnell K."/>
            <person name="Pangilinan J."/>
            <person name="Reynolds N."/>
            <person name="Sandor L."/>
            <person name="Smith M.W."/>
            <person name="Tsang A."/>
            <person name="Grigoriev I.V."/>
            <person name="Stajich J.E."/>
            <person name="Spatafora J.W."/>
        </authorList>
    </citation>
    <scope>NUCLEOTIDE SEQUENCE</scope>
    <source>
        <strain evidence="5">RSA 2281</strain>
    </source>
</reference>
<dbReference type="InterPro" id="IPR002068">
    <property type="entry name" value="A-crystallin/Hsp20_dom"/>
</dbReference>
<keyword evidence="1" id="KW-0346">Stress response</keyword>
<evidence type="ECO:0000259" key="4">
    <source>
        <dbReference type="PROSITE" id="PS01031"/>
    </source>
</evidence>
<evidence type="ECO:0000256" key="3">
    <source>
        <dbReference type="RuleBase" id="RU003616"/>
    </source>
</evidence>
<dbReference type="Proteomes" id="UP001209540">
    <property type="component" value="Unassembled WGS sequence"/>
</dbReference>
<evidence type="ECO:0000313" key="6">
    <source>
        <dbReference type="Proteomes" id="UP001209540"/>
    </source>
</evidence>
<dbReference type="PROSITE" id="PS01031">
    <property type="entry name" value="SHSP"/>
    <property type="match status" value="1"/>
</dbReference>
<dbReference type="Gene3D" id="2.60.40.790">
    <property type="match status" value="1"/>
</dbReference>
<dbReference type="InterPro" id="IPR008978">
    <property type="entry name" value="HSP20-like_chaperone"/>
</dbReference>
<organism evidence="5 6">
    <name type="scientific">Phascolomyces articulosus</name>
    <dbReference type="NCBI Taxonomy" id="60185"/>
    <lineage>
        <taxon>Eukaryota</taxon>
        <taxon>Fungi</taxon>
        <taxon>Fungi incertae sedis</taxon>
        <taxon>Mucoromycota</taxon>
        <taxon>Mucoromycotina</taxon>
        <taxon>Mucoromycetes</taxon>
        <taxon>Mucorales</taxon>
        <taxon>Lichtheimiaceae</taxon>
        <taxon>Phascolomyces</taxon>
    </lineage>
</organism>
<dbReference type="AlphaFoldDB" id="A0AAD5KLF9"/>
<evidence type="ECO:0000256" key="2">
    <source>
        <dbReference type="PROSITE-ProRule" id="PRU00285"/>
    </source>
</evidence>
<feature type="domain" description="SHSP" evidence="4">
    <location>
        <begin position="80"/>
        <end position="196"/>
    </location>
</feature>
<evidence type="ECO:0000256" key="1">
    <source>
        <dbReference type="ARBA" id="ARBA00023016"/>
    </source>
</evidence>
<dbReference type="EMBL" id="JAIXMP010000004">
    <property type="protein sequence ID" value="KAI9274648.1"/>
    <property type="molecule type" value="Genomic_DNA"/>
</dbReference>
<sequence>MSFSNSNSWASPSGAHNMKQSVSHLQVGIHLFGQHCHAIHGLPLVYISSIPFTGGNHNAFLCHQLNMVNNRHAAPSSATSSSLWMVPATNIYENEKGWVVRFEIPGVKKEDIKMDVVNNWMTISGEAKFDKKYTDNTDVNSIRYEERYQGTFIRSLTFPDNVDLDKISAKLDKIGILHVDLPKAEGTTSSRVIAVK</sequence>
<comment type="caution">
    <text evidence="5">The sequence shown here is derived from an EMBL/GenBank/DDBJ whole genome shotgun (WGS) entry which is preliminary data.</text>
</comment>
<dbReference type="InterPro" id="IPR031107">
    <property type="entry name" value="Small_HSP"/>
</dbReference>
<dbReference type="SUPFAM" id="SSF49764">
    <property type="entry name" value="HSP20-like chaperones"/>
    <property type="match status" value="1"/>
</dbReference>
<gene>
    <name evidence="5" type="ORF">BDA99DRAFT_498140</name>
</gene>
<name>A0AAD5KLF9_9FUNG</name>
<dbReference type="Pfam" id="PF00011">
    <property type="entry name" value="HSP20"/>
    <property type="match status" value="1"/>
</dbReference>
<protein>
    <submittedName>
        <fullName evidence="5">HSP20-like chaperone</fullName>
    </submittedName>
</protein>
<keyword evidence="6" id="KW-1185">Reference proteome</keyword>
<proteinExistence type="inferred from homology"/>
<comment type="similarity">
    <text evidence="2 3">Belongs to the small heat shock protein (HSP20) family.</text>
</comment>
<dbReference type="CDD" id="cd06464">
    <property type="entry name" value="ACD_sHsps-like"/>
    <property type="match status" value="1"/>
</dbReference>